<name>A0A660SJD8_UNCW3</name>
<dbReference type="GO" id="GO:0004252">
    <property type="term" value="F:serine-type endopeptidase activity"/>
    <property type="evidence" value="ECO:0007669"/>
    <property type="project" value="UniProtKB-UniRule"/>
</dbReference>
<keyword evidence="1 5" id="KW-0645">Protease</keyword>
<feature type="active site" description="Charge relay system" evidence="4 5">
    <location>
        <position position="825"/>
    </location>
</feature>
<dbReference type="InterPro" id="IPR036852">
    <property type="entry name" value="Peptidase_S8/S53_dom_sf"/>
</dbReference>
<evidence type="ECO:0000256" key="2">
    <source>
        <dbReference type="ARBA" id="ARBA00022801"/>
    </source>
</evidence>
<feature type="active site" description="Charge relay system" evidence="4 5">
    <location>
        <position position="634"/>
    </location>
</feature>
<dbReference type="InterPro" id="IPR015500">
    <property type="entry name" value="Peptidase_S8_subtilisin-rel"/>
</dbReference>
<dbReference type="Gene3D" id="3.40.50.200">
    <property type="entry name" value="Peptidase S8/S53 domain"/>
    <property type="match status" value="1"/>
</dbReference>
<dbReference type="PANTHER" id="PTHR42754:SF1">
    <property type="entry name" value="LIPOPROTEIN"/>
    <property type="match status" value="1"/>
</dbReference>
<gene>
    <name evidence="7" type="ORF">DRP53_05800</name>
</gene>
<evidence type="ECO:0000313" key="8">
    <source>
        <dbReference type="Proteomes" id="UP000268469"/>
    </source>
</evidence>
<keyword evidence="2 5" id="KW-0378">Hydrolase</keyword>
<dbReference type="Pfam" id="PF00082">
    <property type="entry name" value="Peptidase_S8"/>
    <property type="match status" value="1"/>
</dbReference>
<keyword evidence="3 5" id="KW-0720">Serine protease</keyword>
<evidence type="ECO:0000259" key="6">
    <source>
        <dbReference type="Pfam" id="PF00082"/>
    </source>
</evidence>
<dbReference type="InterPro" id="IPR011047">
    <property type="entry name" value="Quinoprotein_ADH-like_sf"/>
</dbReference>
<proteinExistence type="inferred from homology"/>
<comment type="caution">
    <text evidence="7">The sequence shown here is derived from an EMBL/GenBank/DDBJ whole genome shotgun (WGS) entry which is preliminary data.</text>
</comment>
<dbReference type="SUPFAM" id="SSF50998">
    <property type="entry name" value="Quinoprotein alcohol dehydrogenase-like"/>
    <property type="match status" value="1"/>
</dbReference>
<feature type="domain" description="Peptidase S8/S53" evidence="6">
    <location>
        <begin position="584"/>
        <end position="874"/>
    </location>
</feature>
<dbReference type="Proteomes" id="UP000268469">
    <property type="component" value="Unassembled WGS sequence"/>
</dbReference>
<evidence type="ECO:0000256" key="3">
    <source>
        <dbReference type="ARBA" id="ARBA00022825"/>
    </source>
</evidence>
<protein>
    <recommendedName>
        <fullName evidence="6">Peptidase S8/S53 domain-containing protein</fullName>
    </recommendedName>
</protein>
<dbReference type="PRINTS" id="PR00723">
    <property type="entry name" value="SUBTILISIN"/>
</dbReference>
<evidence type="ECO:0000256" key="1">
    <source>
        <dbReference type="ARBA" id="ARBA00022670"/>
    </source>
</evidence>
<accession>A0A660SJD8</accession>
<evidence type="ECO:0000313" key="7">
    <source>
        <dbReference type="EMBL" id="RKX70206.1"/>
    </source>
</evidence>
<dbReference type="InterPro" id="IPR000209">
    <property type="entry name" value="Peptidase_S8/S53_dom"/>
</dbReference>
<sequence>MTSFGYEKIHIYEYVLMKEVGMQILGAGTLLRSIRLLCMAFCIFPSIIFAQSQTWAKAYGTSGDEEGWGVCQTTDGGYAVTGTWDGSLCLLKTDSFGNMLWHKSYGVGKGKCVRETSDGGYIITGQRSLGGPLCLVRTDANGVILWSKDYDDFRVGNCVRQTPDGGYIITGTAKITDVAVIKTNSSGDTLWTRRYGAGGRDEGYSVWQTTDGGYIVTGYTQRGDDDLLWLLRLDGAGDTVWTKIWPNVFAGRCGFSVQQTTDGGYMIIGIKEPGAQALLVKTDAEGNVIWDNSYGATSWYSWSSGHQTTDGGYIIGTKRFMGASWDDFWLIKTDPLGNKLWDKTYGGVGTDIGLCVQQTTDKGYIFAGYTGAFGAGGTDILLIKTDSLGYAPMDPDITTDPTELVFDYSSKSTGYGGLYCPSVIKVSDPLIVPALEEKMVKAAEGELIPILIVMSEQLDLDFLCKHACKLDKQGRRQWVISQAQALSQRTQQGVLSYLRTEQARGKVERIRSLWIVNAISAKATKDVIRELSSMPGIGQILFDDNCVHILGKPSGMVEKFSRDTVWNVVKIRADSVWNNLGYTGEGIIIGHIDTGVNYNHTDLADHMWDGGTTYPHHGWDFVNDDNDPMDDNGHGTHTAGTIAGDGTSGTQTGIAPDAQIMALKVLDASGSGSLGNVAGGVQFCIYHGADVINMSLGVENPSTATKDWCRQMCWYAFAADLPMAVAAGNGSGGGSHYPVPHDIYTPADVPAPWYGSEGHNAVMAVGATNSSDVIANWSSYGPTEWDDYPYPPGLIKPDVSAPGVNIVSLRHDNNTGYTGGWSGTSMAAPHLAGTIALMLEKNPLLTCVEIDSIIENFGVVDLGVVGKDSLYGAGRIDAYDAVLAVPASGGRKGTFRIIQENPNVSNPLNVSDITWTAAWIKKVKPTELTINMGEYEVVNVYVDSTGLTSGIYWDTLWIYSNDPDENPYPEPVCLITSGVGIEEGEKEPLMPLVNALYYTSPNPFRSKARISYGVARESKIKLAVYNVVGQKIKTLIDEKQGPGHYETIWNGRDDKRRRVPAGVYFVHLAINPVGESEGFNQIRKVVLLR</sequence>
<dbReference type="AlphaFoldDB" id="A0A660SJD8"/>
<dbReference type="PROSITE" id="PS00599">
    <property type="entry name" value="AA_TRANSFER_CLASS_2"/>
    <property type="match status" value="1"/>
</dbReference>
<dbReference type="GO" id="GO:0016740">
    <property type="term" value="F:transferase activity"/>
    <property type="evidence" value="ECO:0007669"/>
    <property type="project" value="InterPro"/>
</dbReference>
<evidence type="ECO:0000256" key="4">
    <source>
        <dbReference type="PIRSR" id="PIRSR615500-1"/>
    </source>
</evidence>
<dbReference type="PANTHER" id="PTHR42754">
    <property type="entry name" value="ENDOGLUCANASE"/>
    <property type="match status" value="1"/>
</dbReference>
<dbReference type="GO" id="GO:0006508">
    <property type="term" value="P:proteolysis"/>
    <property type="evidence" value="ECO:0007669"/>
    <property type="project" value="UniProtKB-KW"/>
</dbReference>
<dbReference type="Gene3D" id="2.60.40.4070">
    <property type="match status" value="1"/>
</dbReference>
<dbReference type="SUPFAM" id="SSF52743">
    <property type="entry name" value="Subtilisin-like"/>
    <property type="match status" value="1"/>
</dbReference>
<comment type="similarity">
    <text evidence="5">Belongs to the peptidase S8 family.</text>
</comment>
<dbReference type="InterPro" id="IPR001917">
    <property type="entry name" value="Aminotrans_II_pyridoxalP_BS"/>
</dbReference>
<evidence type="ECO:0000256" key="5">
    <source>
        <dbReference type="PROSITE-ProRule" id="PRU01240"/>
    </source>
</evidence>
<reference evidence="7 8" key="1">
    <citation type="submission" date="2018-06" db="EMBL/GenBank/DDBJ databases">
        <title>Extensive metabolic versatility and redundancy in microbially diverse, dynamic hydrothermal sediments.</title>
        <authorList>
            <person name="Dombrowski N."/>
            <person name="Teske A."/>
            <person name="Baker B.J."/>
        </authorList>
    </citation>
    <scope>NUCLEOTIDE SEQUENCE [LARGE SCALE GENOMIC DNA]</scope>
    <source>
        <strain evidence="7">B36_G15</strain>
    </source>
</reference>
<feature type="active site" description="Charge relay system" evidence="4 5">
    <location>
        <position position="593"/>
    </location>
</feature>
<dbReference type="EMBL" id="QNBE01000047">
    <property type="protein sequence ID" value="RKX70206.1"/>
    <property type="molecule type" value="Genomic_DNA"/>
</dbReference>
<organism evidence="7 8">
    <name type="scientific">candidate division WOR-3 bacterium</name>
    <dbReference type="NCBI Taxonomy" id="2052148"/>
    <lineage>
        <taxon>Bacteria</taxon>
        <taxon>Bacteria division WOR-3</taxon>
    </lineage>
</organism>
<dbReference type="PROSITE" id="PS51892">
    <property type="entry name" value="SUBTILASE"/>
    <property type="match status" value="1"/>
</dbReference>